<gene>
    <name evidence="2" type="ORF">PG996_004976</name>
</gene>
<accession>A0ABR1VP67</accession>
<proteinExistence type="predicted"/>
<name>A0ABR1VP67_9PEZI</name>
<comment type="caution">
    <text evidence="2">The sequence shown here is derived from an EMBL/GenBank/DDBJ whole genome shotgun (WGS) entry which is preliminary data.</text>
</comment>
<evidence type="ECO:0000256" key="1">
    <source>
        <dbReference type="SAM" id="SignalP"/>
    </source>
</evidence>
<keyword evidence="3" id="KW-1185">Reference proteome</keyword>
<sequence length="89" mass="9544">MQSKMLILPAILAFAITGAYARGGIMHRNACFGNNGKIGDCEIGEVIYGNFPTANEIRSLTCKKDNDPCEASTTCGGMGFCKTYIKCPE</sequence>
<evidence type="ECO:0000313" key="3">
    <source>
        <dbReference type="Proteomes" id="UP001446871"/>
    </source>
</evidence>
<keyword evidence="1" id="KW-0732">Signal</keyword>
<feature type="signal peptide" evidence="1">
    <location>
        <begin position="1"/>
        <end position="21"/>
    </location>
</feature>
<organism evidence="2 3">
    <name type="scientific">Apiospora saccharicola</name>
    <dbReference type="NCBI Taxonomy" id="335842"/>
    <lineage>
        <taxon>Eukaryota</taxon>
        <taxon>Fungi</taxon>
        <taxon>Dikarya</taxon>
        <taxon>Ascomycota</taxon>
        <taxon>Pezizomycotina</taxon>
        <taxon>Sordariomycetes</taxon>
        <taxon>Xylariomycetidae</taxon>
        <taxon>Amphisphaeriales</taxon>
        <taxon>Apiosporaceae</taxon>
        <taxon>Apiospora</taxon>
    </lineage>
</organism>
<dbReference type="EMBL" id="JAQQWM010000003">
    <property type="protein sequence ID" value="KAK8071628.1"/>
    <property type="molecule type" value="Genomic_DNA"/>
</dbReference>
<feature type="chain" id="PRO_5045083159" evidence="1">
    <location>
        <begin position="22"/>
        <end position="89"/>
    </location>
</feature>
<dbReference type="Proteomes" id="UP001446871">
    <property type="component" value="Unassembled WGS sequence"/>
</dbReference>
<reference evidence="2 3" key="1">
    <citation type="submission" date="2023-01" db="EMBL/GenBank/DDBJ databases">
        <title>Analysis of 21 Apiospora genomes using comparative genomics revels a genus with tremendous synthesis potential of carbohydrate active enzymes and secondary metabolites.</title>
        <authorList>
            <person name="Sorensen T."/>
        </authorList>
    </citation>
    <scope>NUCLEOTIDE SEQUENCE [LARGE SCALE GENOMIC DNA]</scope>
    <source>
        <strain evidence="2 3">CBS 83171</strain>
    </source>
</reference>
<evidence type="ECO:0000313" key="2">
    <source>
        <dbReference type="EMBL" id="KAK8071628.1"/>
    </source>
</evidence>
<protein>
    <submittedName>
        <fullName evidence="2">Uncharacterized protein</fullName>
    </submittedName>
</protein>